<reference evidence="2 3" key="1">
    <citation type="submission" date="2018-12" db="EMBL/GenBank/DDBJ databases">
        <authorList>
            <consortium name="Pathogen Informatics"/>
        </authorList>
    </citation>
    <scope>NUCLEOTIDE SEQUENCE [LARGE SCALE GENOMIC DNA]</scope>
    <source>
        <strain evidence="2 3">NCTC13098</strain>
    </source>
</reference>
<dbReference type="AlphaFoldDB" id="A0A3P8M278"/>
<dbReference type="KEGG" id="rtg:NCTC13098_02105"/>
<dbReference type="InterPro" id="IPR043834">
    <property type="entry name" value="REC"/>
</dbReference>
<dbReference type="Proteomes" id="UP000274346">
    <property type="component" value="Chromosome"/>
</dbReference>
<evidence type="ECO:0000313" key="2">
    <source>
        <dbReference type="EMBL" id="VDR25773.1"/>
    </source>
</evidence>
<name>A0A3P8M278_RAOTE</name>
<dbReference type="EMBL" id="LR131271">
    <property type="protein sequence ID" value="VDR25773.1"/>
    <property type="molecule type" value="Genomic_DNA"/>
</dbReference>
<evidence type="ECO:0000259" key="1">
    <source>
        <dbReference type="Pfam" id="PF19192"/>
    </source>
</evidence>
<gene>
    <name evidence="2" type="ORF">NCTC13098_02105</name>
</gene>
<protein>
    <recommendedName>
        <fullName evidence="1">Response receiver domain-containing protein</fullName>
    </recommendedName>
</protein>
<accession>A0A3P8M278</accession>
<dbReference type="Pfam" id="PF19192">
    <property type="entry name" value="Response_reg_2"/>
    <property type="match status" value="1"/>
</dbReference>
<proteinExistence type="predicted"/>
<feature type="domain" description="Response receiver" evidence="1">
    <location>
        <begin position="20"/>
        <end position="181"/>
    </location>
</feature>
<sequence>MTDMTITYSSLIEEAFIKTIRNVTVIDDEYPTLLSLIELQYANASENTGAGAGDSGVDVGTGEEIDVNVDRLKKIINMCHSTYQWGVDVFNGQSPNIGGDSIVPPHIHHSDLVILDYHLDGDTAVDDGARAREIIKSLDQNNHYNLILVHTKGYAGDIKNVFAEILSNLIVLDSESDFIPSEDTNNRMDIWLDGNNDVAAYPWIDGLIDFLSILRAYTTKNNGEFANISNEQHVMHGFLSQINDISRETGIVVDELLKWKFYDLLKNLVKFEKDARSDLVWDWGDDSNFISTGKTFISVIRKSSEDPAEELIGSLHEALVKRNASPMHLLMAKMRYELDERGIEQACNIINNRPAQAGWLFNLLEQADNDSAHDKAINLHWEQLATASRLELRDFSKRLIKSAGCTTSVDNKDFVKGFFSECMADKEKTLGLLNAYSCSMSVNNNHLRTGTILKIGNDKWVCVTPACDMVPGQRVKQWQSRIGDTYLAFKAVKLESVEIREANKKANRNDYIFLNESDTPVAYSLGKDNIVWDTFLQLSKGIIKMDNQLLFMLQERK</sequence>
<organism evidence="2 3">
    <name type="scientific">Raoultella terrigena</name>
    <name type="common">Klebsiella terrigena</name>
    <dbReference type="NCBI Taxonomy" id="577"/>
    <lineage>
        <taxon>Bacteria</taxon>
        <taxon>Pseudomonadati</taxon>
        <taxon>Pseudomonadota</taxon>
        <taxon>Gammaproteobacteria</taxon>
        <taxon>Enterobacterales</taxon>
        <taxon>Enterobacteriaceae</taxon>
        <taxon>Klebsiella/Raoultella group</taxon>
        <taxon>Raoultella</taxon>
    </lineage>
</organism>
<evidence type="ECO:0000313" key="3">
    <source>
        <dbReference type="Proteomes" id="UP000274346"/>
    </source>
</evidence>